<dbReference type="PROSITE" id="PS51257">
    <property type="entry name" value="PROKAR_LIPOPROTEIN"/>
    <property type="match status" value="1"/>
</dbReference>
<feature type="transmembrane region" description="Helical" evidence="1">
    <location>
        <begin position="185"/>
        <end position="205"/>
    </location>
</feature>
<feature type="transmembrane region" description="Helical" evidence="1">
    <location>
        <begin position="57"/>
        <end position="82"/>
    </location>
</feature>
<feature type="transmembrane region" description="Helical" evidence="1">
    <location>
        <begin position="12"/>
        <end position="37"/>
    </location>
</feature>
<evidence type="ECO:0000313" key="2">
    <source>
        <dbReference type="EMBL" id="OWA50785.1"/>
    </source>
</evidence>
<keyword evidence="3" id="KW-1185">Reference proteome</keyword>
<comment type="caution">
    <text evidence="2">The sequence shown here is derived from an EMBL/GenBank/DDBJ whole genome shotgun (WGS) entry which is preliminary data.</text>
</comment>
<dbReference type="EMBL" id="MTYJ01000203">
    <property type="protein sequence ID" value="OWA50785.1"/>
    <property type="molecule type" value="Genomic_DNA"/>
</dbReference>
<feature type="transmembrane region" description="Helical" evidence="1">
    <location>
        <begin position="102"/>
        <end position="126"/>
    </location>
</feature>
<proteinExistence type="predicted"/>
<protein>
    <submittedName>
        <fullName evidence="2">Uncharacterized protein</fullName>
    </submittedName>
</protein>
<feature type="transmembrane region" description="Helical" evidence="1">
    <location>
        <begin position="262"/>
        <end position="284"/>
    </location>
</feature>
<evidence type="ECO:0000313" key="3">
    <source>
        <dbReference type="Proteomes" id="UP000192578"/>
    </source>
</evidence>
<dbReference type="Proteomes" id="UP000192578">
    <property type="component" value="Unassembled WGS sequence"/>
</dbReference>
<dbReference type="AlphaFoldDB" id="A0A9X6NBA0"/>
<keyword evidence="1" id="KW-0812">Transmembrane</keyword>
<feature type="transmembrane region" description="Helical" evidence="1">
    <location>
        <begin position="147"/>
        <end position="170"/>
    </location>
</feature>
<gene>
    <name evidence="2" type="ORF">BV898_15292</name>
</gene>
<name>A0A9X6NBA0_HYPEX</name>
<evidence type="ECO:0000256" key="1">
    <source>
        <dbReference type="SAM" id="Phobius"/>
    </source>
</evidence>
<accession>A0A9X6NBA0</accession>
<feature type="transmembrane region" description="Helical" evidence="1">
    <location>
        <begin position="226"/>
        <end position="250"/>
    </location>
</feature>
<reference evidence="3" key="1">
    <citation type="submission" date="2017-01" db="EMBL/GenBank/DDBJ databases">
        <title>Comparative genomics of anhydrobiosis in the tardigrade Hypsibius dujardini.</title>
        <authorList>
            <person name="Yoshida Y."/>
            <person name="Koutsovoulos G."/>
            <person name="Laetsch D."/>
            <person name="Stevens L."/>
            <person name="Kumar S."/>
            <person name="Horikawa D."/>
            <person name="Ishino K."/>
            <person name="Komine S."/>
            <person name="Tomita M."/>
            <person name="Blaxter M."/>
            <person name="Arakawa K."/>
        </authorList>
    </citation>
    <scope>NUCLEOTIDE SEQUENCE [LARGE SCALE GENOMIC DNA]</scope>
    <source>
        <strain evidence="3">Z151</strain>
    </source>
</reference>
<organism evidence="2 3">
    <name type="scientific">Hypsibius exemplaris</name>
    <name type="common">Freshwater tardigrade</name>
    <dbReference type="NCBI Taxonomy" id="2072580"/>
    <lineage>
        <taxon>Eukaryota</taxon>
        <taxon>Metazoa</taxon>
        <taxon>Ecdysozoa</taxon>
        <taxon>Tardigrada</taxon>
        <taxon>Eutardigrada</taxon>
        <taxon>Parachela</taxon>
        <taxon>Hypsibioidea</taxon>
        <taxon>Hypsibiidae</taxon>
        <taxon>Hypsibius</taxon>
    </lineage>
</organism>
<keyword evidence="1" id="KW-0472">Membrane</keyword>
<keyword evidence="1" id="KW-1133">Transmembrane helix</keyword>
<sequence>MTFFKDTLQTLSHFGATFFSITLLVSVSCVIGTVLLIGWTRINGTRQADIVARISPVGLATALILAGCMVTVAGSQLSLYGIRQEDHQQPISKSNRIESNRFLDGLALIAHATATVCGTIVVALYLGFAEIAQAFPASSTSTLTRTFLRSVIAIGVTALLILLIATGIVYGDPESTDAIGTRCSYTTAALALTTVVVLSVVVLQHRRLCCHVRDNLPNRAQSISKGTFQLVVFITLTGLTQLAALVSVLYPHPGELEPLSMGISLINPCLIGVSLLVAAAFLLYEFLRIRSRIKVSNSERISLGLGPDLSLDCMDSLGDLPGHITCNNFDLPLEQPLVTIK</sequence>